<dbReference type="Proteomes" id="UP001370758">
    <property type="component" value="Unassembled WGS sequence"/>
</dbReference>
<dbReference type="GO" id="GO:0005634">
    <property type="term" value="C:nucleus"/>
    <property type="evidence" value="ECO:0007669"/>
    <property type="project" value="UniProtKB-SubCell"/>
</dbReference>
<evidence type="ECO:0000256" key="9">
    <source>
        <dbReference type="ARBA" id="ARBA00023328"/>
    </source>
</evidence>
<keyword evidence="13" id="KW-1185">Reference proteome</keyword>
<keyword evidence="10" id="KW-0175">Coiled coil</keyword>
<feature type="region of interest" description="Disordered" evidence="11">
    <location>
        <begin position="1"/>
        <end position="45"/>
    </location>
</feature>
<dbReference type="GO" id="GO:0007059">
    <property type="term" value="P:chromosome segregation"/>
    <property type="evidence" value="ECO:0007669"/>
    <property type="project" value="TreeGrafter"/>
</dbReference>
<feature type="compositionally biased region" description="Basic and acidic residues" evidence="11">
    <location>
        <begin position="156"/>
        <end position="182"/>
    </location>
</feature>
<keyword evidence="4" id="KW-0132">Cell division</keyword>
<evidence type="ECO:0000256" key="2">
    <source>
        <dbReference type="ARBA" id="ARBA00004629"/>
    </source>
</evidence>
<keyword evidence="5" id="KW-0498">Mitosis</keyword>
<evidence type="ECO:0000256" key="4">
    <source>
        <dbReference type="ARBA" id="ARBA00022618"/>
    </source>
</evidence>
<keyword evidence="7" id="KW-0539">Nucleus</keyword>
<accession>A0AAV9W947</accession>
<dbReference type="InterPro" id="IPR007128">
    <property type="entry name" value="PMF1/Nnf1"/>
</dbReference>
<dbReference type="Pfam" id="PF03980">
    <property type="entry name" value="Nnf1"/>
    <property type="match status" value="1"/>
</dbReference>
<dbReference type="GO" id="GO:0000444">
    <property type="term" value="C:MIS12/MIND type complex"/>
    <property type="evidence" value="ECO:0007669"/>
    <property type="project" value="InterPro"/>
</dbReference>
<feature type="compositionally biased region" description="Pro residues" evidence="11">
    <location>
        <begin position="142"/>
        <end position="155"/>
    </location>
</feature>
<keyword evidence="8" id="KW-0131">Cell cycle</keyword>
<dbReference type="PANTHER" id="PTHR15459:SF3">
    <property type="entry name" value="POLYAMINE-MODULATED FACTOR 1"/>
    <property type="match status" value="1"/>
</dbReference>
<evidence type="ECO:0000256" key="8">
    <source>
        <dbReference type="ARBA" id="ARBA00023306"/>
    </source>
</evidence>
<comment type="subcellular location">
    <subcellularLocation>
        <location evidence="2">Chromosome</location>
        <location evidence="2">Centromere</location>
        <location evidence="2">Kinetochore</location>
    </subcellularLocation>
    <subcellularLocation>
        <location evidence="1">Nucleus</location>
    </subcellularLocation>
</comment>
<feature type="region of interest" description="Disordered" evidence="11">
    <location>
        <begin position="138"/>
        <end position="191"/>
    </location>
</feature>
<keyword evidence="3" id="KW-0158">Chromosome</keyword>
<evidence type="ECO:0000256" key="5">
    <source>
        <dbReference type="ARBA" id="ARBA00022776"/>
    </source>
</evidence>
<evidence type="ECO:0000256" key="11">
    <source>
        <dbReference type="SAM" id="MobiDB-lite"/>
    </source>
</evidence>
<sequence>MTRTTRRSVDKDKPPQNPEMPPPPSNTTTKPLPEPPSSEDPITVHKRIRTPLLDKVFEKSLKASLAGITPEAWNKCFPTPTVKRPEQMKEVRKKFCEIYELNVRKNFQDIVSSRKLLASLDNLDILISEAQVRKTRFLEENPQPPLPMNPPPPPKPLDDKDKDKEKESEPPKEPPAEAETKENPNQPQPIHNFTAEDLYISHLHPILKLQSSRLESLKQAQQASIDSLIKRREEQQAEIKQLIEILEKRLSVVDEAAQGVKEILEMDADGDPMES</sequence>
<keyword evidence="6" id="KW-0995">Kinetochore</keyword>
<evidence type="ECO:0000256" key="3">
    <source>
        <dbReference type="ARBA" id="ARBA00022454"/>
    </source>
</evidence>
<evidence type="ECO:0000256" key="6">
    <source>
        <dbReference type="ARBA" id="ARBA00022838"/>
    </source>
</evidence>
<reference evidence="12 13" key="1">
    <citation type="submission" date="2023-08" db="EMBL/GenBank/DDBJ databases">
        <authorList>
            <person name="Palmer J.M."/>
        </authorList>
    </citation>
    <scope>NUCLEOTIDE SEQUENCE [LARGE SCALE GENOMIC DNA]</scope>
    <source>
        <strain evidence="12 13">TWF481</strain>
    </source>
</reference>
<dbReference type="PANTHER" id="PTHR15459">
    <property type="entry name" value="POLYAMINE-MODULATED FACTOR 1"/>
    <property type="match status" value="1"/>
</dbReference>
<evidence type="ECO:0000313" key="13">
    <source>
        <dbReference type="Proteomes" id="UP001370758"/>
    </source>
</evidence>
<comment type="caution">
    <text evidence="12">The sequence shown here is derived from an EMBL/GenBank/DDBJ whole genome shotgun (WGS) entry which is preliminary data.</text>
</comment>
<dbReference type="AlphaFoldDB" id="A0AAV9W947"/>
<organism evidence="12 13">
    <name type="scientific">Arthrobotrys musiformis</name>
    <dbReference type="NCBI Taxonomy" id="47236"/>
    <lineage>
        <taxon>Eukaryota</taxon>
        <taxon>Fungi</taxon>
        <taxon>Dikarya</taxon>
        <taxon>Ascomycota</taxon>
        <taxon>Pezizomycotina</taxon>
        <taxon>Orbiliomycetes</taxon>
        <taxon>Orbiliales</taxon>
        <taxon>Orbiliaceae</taxon>
        <taxon>Arthrobotrys</taxon>
    </lineage>
</organism>
<name>A0AAV9W947_9PEZI</name>
<dbReference type="EMBL" id="JAVHJL010000005">
    <property type="protein sequence ID" value="KAK6503474.1"/>
    <property type="molecule type" value="Genomic_DNA"/>
</dbReference>
<proteinExistence type="predicted"/>
<evidence type="ECO:0000256" key="7">
    <source>
        <dbReference type="ARBA" id="ARBA00023242"/>
    </source>
</evidence>
<keyword evidence="9" id="KW-0137">Centromere</keyword>
<feature type="coiled-coil region" evidence="10">
    <location>
        <begin position="218"/>
        <end position="249"/>
    </location>
</feature>
<evidence type="ECO:0000256" key="10">
    <source>
        <dbReference type="SAM" id="Coils"/>
    </source>
</evidence>
<feature type="compositionally biased region" description="Pro residues" evidence="11">
    <location>
        <begin position="15"/>
        <end position="25"/>
    </location>
</feature>
<evidence type="ECO:0000313" key="12">
    <source>
        <dbReference type="EMBL" id="KAK6503474.1"/>
    </source>
</evidence>
<dbReference type="GO" id="GO:0051301">
    <property type="term" value="P:cell division"/>
    <property type="evidence" value="ECO:0007669"/>
    <property type="project" value="UniProtKB-KW"/>
</dbReference>
<gene>
    <name evidence="12" type="ORF">TWF481_008491</name>
</gene>
<protein>
    <submittedName>
        <fullName evidence="12">Uncharacterized protein</fullName>
    </submittedName>
</protein>
<evidence type="ECO:0000256" key="1">
    <source>
        <dbReference type="ARBA" id="ARBA00004123"/>
    </source>
</evidence>